<sequence length="281" mass="29922">MTGTNADQAEYWGRSPGGQKWITLEDQLDAAMAPVLDLVIARAELQPGQRVLDIGCGTGASVLAAARAVGPEGHVLAADISDLLLSRARERTAGLTNVAFVNADAQVHPFTPDDRDAVISRFGVMFFDDPTAAFANMARALKPGGTMTFAAWGALDRNPWFTIPHVAAMDRLGRPPRTDRNAPGPLAFHDTDRVLGLFRDAGLAAEVDVVDLRLTLPGDADAAAGLVMQVGPAVRTIAHFNGTPEDADAIRAVIRAQFAEMGSADPLLLPARINLYRARRP</sequence>
<evidence type="ECO:0000313" key="3">
    <source>
        <dbReference type="Proteomes" id="UP001595973"/>
    </source>
</evidence>
<dbReference type="Proteomes" id="UP001595973">
    <property type="component" value="Unassembled WGS sequence"/>
</dbReference>
<dbReference type="RefSeq" id="WP_380722748.1">
    <property type="nucleotide sequence ID" value="NZ_JBHSGI010000034.1"/>
</dbReference>
<name>A0ABV9KP85_9RHOB</name>
<dbReference type="PANTHER" id="PTHR43591">
    <property type="entry name" value="METHYLTRANSFERASE"/>
    <property type="match status" value="1"/>
</dbReference>
<accession>A0ABV9KP85</accession>
<dbReference type="GO" id="GO:0032259">
    <property type="term" value="P:methylation"/>
    <property type="evidence" value="ECO:0007669"/>
    <property type="project" value="UniProtKB-KW"/>
</dbReference>
<evidence type="ECO:0000313" key="2">
    <source>
        <dbReference type="EMBL" id="MFC4671824.1"/>
    </source>
</evidence>
<dbReference type="Gene3D" id="3.40.50.150">
    <property type="entry name" value="Vaccinia Virus protein VP39"/>
    <property type="match status" value="1"/>
</dbReference>
<keyword evidence="2" id="KW-0489">Methyltransferase</keyword>
<keyword evidence="2" id="KW-0808">Transferase</keyword>
<dbReference type="Pfam" id="PF13649">
    <property type="entry name" value="Methyltransf_25"/>
    <property type="match status" value="1"/>
</dbReference>
<dbReference type="InterPro" id="IPR041698">
    <property type="entry name" value="Methyltransf_25"/>
</dbReference>
<dbReference type="GO" id="GO:0008168">
    <property type="term" value="F:methyltransferase activity"/>
    <property type="evidence" value="ECO:0007669"/>
    <property type="project" value="UniProtKB-KW"/>
</dbReference>
<gene>
    <name evidence="2" type="ORF">ACFO5X_24960</name>
</gene>
<feature type="domain" description="Methyltransferase" evidence="1">
    <location>
        <begin position="51"/>
        <end position="145"/>
    </location>
</feature>
<proteinExistence type="predicted"/>
<organism evidence="2 3">
    <name type="scientific">Seohaeicola nanhaiensis</name>
    <dbReference type="NCBI Taxonomy" id="1387282"/>
    <lineage>
        <taxon>Bacteria</taxon>
        <taxon>Pseudomonadati</taxon>
        <taxon>Pseudomonadota</taxon>
        <taxon>Alphaproteobacteria</taxon>
        <taxon>Rhodobacterales</taxon>
        <taxon>Roseobacteraceae</taxon>
        <taxon>Seohaeicola</taxon>
    </lineage>
</organism>
<protein>
    <submittedName>
        <fullName evidence="2">Class I SAM-dependent methyltransferase</fullName>
        <ecNumber evidence="2">2.1.1.-</ecNumber>
    </submittedName>
</protein>
<dbReference type="CDD" id="cd02440">
    <property type="entry name" value="AdoMet_MTases"/>
    <property type="match status" value="1"/>
</dbReference>
<comment type="caution">
    <text evidence="2">The sequence shown here is derived from an EMBL/GenBank/DDBJ whole genome shotgun (WGS) entry which is preliminary data.</text>
</comment>
<dbReference type="EMBL" id="JBHSGI010000034">
    <property type="protein sequence ID" value="MFC4671824.1"/>
    <property type="molecule type" value="Genomic_DNA"/>
</dbReference>
<keyword evidence="3" id="KW-1185">Reference proteome</keyword>
<reference evidence="3" key="1">
    <citation type="journal article" date="2019" name="Int. J. Syst. Evol. Microbiol.">
        <title>The Global Catalogue of Microorganisms (GCM) 10K type strain sequencing project: providing services to taxonomists for standard genome sequencing and annotation.</title>
        <authorList>
            <consortium name="The Broad Institute Genomics Platform"/>
            <consortium name="The Broad Institute Genome Sequencing Center for Infectious Disease"/>
            <person name="Wu L."/>
            <person name="Ma J."/>
        </authorList>
    </citation>
    <scope>NUCLEOTIDE SEQUENCE [LARGE SCALE GENOMIC DNA]</scope>
    <source>
        <strain evidence="3">CGMCC 4.7283</strain>
    </source>
</reference>
<dbReference type="EC" id="2.1.1.-" evidence="2"/>
<dbReference type="InterPro" id="IPR029063">
    <property type="entry name" value="SAM-dependent_MTases_sf"/>
</dbReference>
<dbReference type="PANTHER" id="PTHR43591:SF24">
    <property type="entry name" value="2-METHOXY-6-POLYPRENYL-1,4-BENZOQUINOL METHYLASE, MITOCHONDRIAL"/>
    <property type="match status" value="1"/>
</dbReference>
<dbReference type="SUPFAM" id="SSF53335">
    <property type="entry name" value="S-adenosyl-L-methionine-dependent methyltransferases"/>
    <property type="match status" value="1"/>
</dbReference>
<evidence type="ECO:0000259" key="1">
    <source>
        <dbReference type="Pfam" id="PF13649"/>
    </source>
</evidence>